<evidence type="ECO:0000256" key="2">
    <source>
        <dbReference type="SAM" id="SignalP"/>
    </source>
</evidence>
<reference evidence="4 5" key="1">
    <citation type="submission" date="2020-08" db="EMBL/GenBank/DDBJ databases">
        <title>Dyella sp. G9 isolated from forest soil.</title>
        <authorList>
            <person name="Fu J."/>
            <person name="Qiu L."/>
        </authorList>
    </citation>
    <scope>NUCLEOTIDE SEQUENCE [LARGE SCALE GENOMIC DNA]</scope>
    <source>
        <strain evidence="4 5">G9</strain>
    </source>
</reference>
<dbReference type="GO" id="GO:0016020">
    <property type="term" value="C:membrane"/>
    <property type="evidence" value="ECO:0007669"/>
    <property type="project" value="UniProtKB-SubCell"/>
</dbReference>
<evidence type="ECO:0000256" key="1">
    <source>
        <dbReference type="ARBA" id="ARBA00004167"/>
    </source>
</evidence>
<accession>A0A7G8Q4N2</accession>
<feature type="chain" id="PRO_5028920472" evidence="2">
    <location>
        <begin position="26"/>
        <end position="283"/>
    </location>
</feature>
<name>A0A7G8Q4N2_9GAMM</name>
<evidence type="ECO:0000259" key="3">
    <source>
        <dbReference type="Pfam" id="PF01145"/>
    </source>
</evidence>
<organism evidence="4 5">
    <name type="scientific">Dyella telluris</name>
    <dbReference type="NCBI Taxonomy" id="2763498"/>
    <lineage>
        <taxon>Bacteria</taxon>
        <taxon>Pseudomonadati</taxon>
        <taxon>Pseudomonadota</taxon>
        <taxon>Gammaproteobacteria</taxon>
        <taxon>Lysobacterales</taxon>
        <taxon>Rhodanobacteraceae</taxon>
        <taxon>Dyella</taxon>
    </lineage>
</organism>
<evidence type="ECO:0000313" key="5">
    <source>
        <dbReference type="Proteomes" id="UP000515873"/>
    </source>
</evidence>
<proteinExistence type="predicted"/>
<dbReference type="CDD" id="cd03401">
    <property type="entry name" value="SPFH_prohibitin"/>
    <property type="match status" value="1"/>
</dbReference>
<keyword evidence="2" id="KW-0732">Signal</keyword>
<evidence type="ECO:0000313" key="4">
    <source>
        <dbReference type="EMBL" id="QNK01740.1"/>
    </source>
</evidence>
<feature type="signal peptide" evidence="2">
    <location>
        <begin position="1"/>
        <end position="25"/>
    </location>
</feature>
<gene>
    <name evidence="4" type="ORF">H8F01_00740</name>
</gene>
<dbReference type="Pfam" id="PF01145">
    <property type="entry name" value="Band_7"/>
    <property type="match status" value="1"/>
</dbReference>
<dbReference type="InterPro" id="IPR000163">
    <property type="entry name" value="Prohibitin"/>
</dbReference>
<dbReference type="PANTHER" id="PTHR42911:SF1">
    <property type="entry name" value="MODULATOR OF FTSH PROTEASE HFLC"/>
    <property type="match status" value="1"/>
</dbReference>
<keyword evidence="5" id="KW-1185">Reference proteome</keyword>
<dbReference type="Gene3D" id="3.30.479.30">
    <property type="entry name" value="Band 7 domain"/>
    <property type="match status" value="1"/>
</dbReference>
<dbReference type="SUPFAM" id="SSF117892">
    <property type="entry name" value="Band 7/SPFH domain"/>
    <property type="match status" value="1"/>
</dbReference>
<feature type="domain" description="Band 7" evidence="3">
    <location>
        <begin position="22"/>
        <end position="215"/>
    </location>
</feature>
<dbReference type="EMBL" id="CP060412">
    <property type="protein sequence ID" value="QNK01740.1"/>
    <property type="molecule type" value="Genomic_DNA"/>
</dbReference>
<dbReference type="InterPro" id="IPR036013">
    <property type="entry name" value="Band_7/SPFH_dom_sf"/>
</dbReference>
<dbReference type="InterPro" id="IPR001107">
    <property type="entry name" value="Band_7"/>
</dbReference>
<protein>
    <submittedName>
        <fullName evidence="4">Prohibitin family protein</fullName>
    </submittedName>
</protein>
<dbReference type="PROSITE" id="PS51257">
    <property type="entry name" value="PROKAR_LIPOPROTEIN"/>
    <property type="match status" value="1"/>
</dbReference>
<dbReference type="Proteomes" id="UP000515873">
    <property type="component" value="Chromosome"/>
</dbReference>
<comment type="subcellular location">
    <subcellularLocation>
        <location evidence="1">Membrane</location>
        <topology evidence="1">Single-pass membrane protein</topology>
    </subcellularLocation>
</comment>
<dbReference type="KEGG" id="dtl:H8F01_00740"/>
<dbReference type="RefSeq" id="WP_187057199.1">
    <property type="nucleotide sequence ID" value="NZ_CP060412.1"/>
</dbReference>
<dbReference type="AlphaFoldDB" id="A0A7G8Q4N2"/>
<sequence>MKKMFLKLMVATFVLLVAACSKVPAGNVGVKFNLYGSDKGVQMQELQPGRYWVGWNEELYTFPTFTQTATWQQRENLDESISFQTAQGLTVNADVGITYHIDPTKVTTIFQKYRKGIDEITDTYLRNMVRDALVKQAGSLDIESVYGKGKTALIESVQADVQNEVGPVGIVVEKVYWIGELRLPPNVVGSINAKIQATQMAEQRQNEVAQAKAEAEKEVAVADGQAQSRLKLAEAEAQAIALRGKALRENPGVAQLNWIEKWDGKLPVTQLGKDSNTMMVLPN</sequence>
<dbReference type="PANTHER" id="PTHR42911">
    <property type="entry name" value="MODULATOR OF FTSH PROTEASE HFLC"/>
    <property type="match status" value="1"/>
</dbReference>